<dbReference type="EMBL" id="CP033969">
    <property type="protein sequence ID" value="AZG14971.1"/>
    <property type="molecule type" value="Genomic_DNA"/>
</dbReference>
<dbReference type="InterPro" id="IPR021686">
    <property type="entry name" value="DUF3268"/>
</dbReference>
<dbReference type="OrthoDB" id="1028010at2"/>
<organism evidence="1 2">
    <name type="scientific">Cupriavidus pauculus</name>
    <dbReference type="NCBI Taxonomy" id="82633"/>
    <lineage>
        <taxon>Bacteria</taxon>
        <taxon>Pseudomonadati</taxon>
        <taxon>Pseudomonadota</taxon>
        <taxon>Betaproteobacteria</taxon>
        <taxon>Burkholderiales</taxon>
        <taxon>Burkholderiaceae</taxon>
        <taxon>Cupriavidus</taxon>
    </lineage>
</organism>
<evidence type="ECO:0000313" key="1">
    <source>
        <dbReference type="EMBL" id="AZG14971.1"/>
    </source>
</evidence>
<dbReference type="AlphaFoldDB" id="A0A3G8H381"/>
<gene>
    <name evidence="1" type="ORF">EHF44_16950</name>
</gene>
<dbReference type="RefSeq" id="WP_124684723.1">
    <property type="nucleotide sequence ID" value="NZ_CP033969.1"/>
</dbReference>
<accession>A0A3G8H381</accession>
<protein>
    <submittedName>
        <fullName evidence="1">Uncharacterized protein</fullName>
    </submittedName>
</protein>
<dbReference type="Pfam" id="PF11672">
    <property type="entry name" value="DUF3268"/>
    <property type="match status" value="1"/>
</dbReference>
<reference evidence="2" key="1">
    <citation type="submission" date="2018-11" db="EMBL/GenBank/DDBJ databases">
        <title>FDA dAtabase for Regulatory Grade micrObial Sequences (FDA-ARGOS): Supporting development and validation of Infectious Disease Dx tests.</title>
        <authorList>
            <person name="Goldberg B."/>
            <person name="Campos J."/>
            <person name="Tallon L."/>
            <person name="Sadzewicz L."/>
            <person name="Zhao X."/>
            <person name="Vavikolanu K."/>
            <person name="Mehta A."/>
            <person name="Aluvathingal J."/>
            <person name="Nadendla S."/>
            <person name="Geyer C."/>
            <person name="Nandy P."/>
            <person name="Yan Y."/>
            <person name="Sichtig H."/>
        </authorList>
    </citation>
    <scope>NUCLEOTIDE SEQUENCE [LARGE SCALE GENOMIC DNA]</scope>
    <source>
        <strain evidence="2">FDAARGOS_614</strain>
    </source>
</reference>
<name>A0A3G8H381_9BURK</name>
<sequence length="148" mass="16421">MTALTPWNPDPRAVRRVKAPLPAPTHCPWCQARVSIVKNSEIYGSPHGDWPWIFLCGNKECRAYIDMYPGTGIPRGTLADSATRQARGWAKQLFSGVWQSGHMTKADAVRWLAGKLGIPEEECEIGRFDVPMCQRAVTACLELARKAA</sequence>
<evidence type="ECO:0000313" key="2">
    <source>
        <dbReference type="Proteomes" id="UP000270411"/>
    </source>
</evidence>
<dbReference type="KEGG" id="cpau:EHF44_16950"/>
<dbReference type="Proteomes" id="UP000270411">
    <property type="component" value="Chromosome 1"/>
</dbReference>
<proteinExistence type="predicted"/>